<dbReference type="InParanoid" id="K1W479"/>
<reference evidence="3 4" key="1">
    <citation type="journal article" date="2012" name="Eukaryot. Cell">
        <title>Genome sequence of the Trichosporon asahii environmental strain CBS 8904.</title>
        <authorList>
            <person name="Yang R.Y."/>
            <person name="Li H.T."/>
            <person name="Zhu H."/>
            <person name="Zhou G.P."/>
            <person name="Wang M."/>
            <person name="Wang L."/>
        </authorList>
    </citation>
    <scope>NUCLEOTIDE SEQUENCE [LARGE SCALE GENOMIC DNA]</scope>
    <source>
        <strain evidence="3 4">CBS 8904</strain>
    </source>
</reference>
<organism evidence="3 4">
    <name type="scientific">Trichosporon asahii var. asahii (strain CBS 8904)</name>
    <name type="common">Yeast</name>
    <dbReference type="NCBI Taxonomy" id="1220162"/>
    <lineage>
        <taxon>Eukaryota</taxon>
        <taxon>Fungi</taxon>
        <taxon>Dikarya</taxon>
        <taxon>Basidiomycota</taxon>
        <taxon>Agaricomycotina</taxon>
        <taxon>Tremellomycetes</taxon>
        <taxon>Trichosporonales</taxon>
        <taxon>Trichosporonaceae</taxon>
        <taxon>Trichosporon</taxon>
    </lineage>
</organism>
<feature type="compositionally biased region" description="Low complexity" evidence="1">
    <location>
        <begin position="7"/>
        <end position="21"/>
    </location>
</feature>
<keyword evidence="4" id="KW-1185">Reference proteome</keyword>
<protein>
    <submittedName>
        <fullName evidence="3">Uncharacterized protein</fullName>
    </submittedName>
</protein>
<evidence type="ECO:0000313" key="3">
    <source>
        <dbReference type="EMBL" id="EKD03643.1"/>
    </source>
</evidence>
<evidence type="ECO:0000313" key="4">
    <source>
        <dbReference type="Proteomes" id="UP000006757"/>
    </source>
</evidence>
<keyword evidence="2" id="KW-1133">Transmembrane helix</keyword>
<comment type="caution">
    <text evidence="3">The sequence shown here is derived from an EMBL/GenBank/DDBJ whole genome shotgun (WGS) entry which is preliminary data.</text>
</comment>
<keyword evidence="2" id="KW-0472">Membrane</keyword>
<dbReference type="HOGENOM" id="CLU_2591484_0_0_1"/>
<gene>
    <name evidence="3" type="ORF">A1Q2_02060</name>
</gene>
<feature type="region of interest" description="Disordered" evidence="1">
    <location>
        <begin position="1"/>
        <end position="31"/>
    </location>
</feature>
<dbReference type="EMBL" id="AMBO01000243">
    <property type="protein sequence ID" value="EKD03643.1"/>
    <property type="molecule type" value="Genomic_DNA"/>
</dbReference>
<dbReference type="AlphaFoldDB" id="K1W479"/>
<sequence>MLRTLNTTATRFARTYTTSAAHPPPAGQMTKPKRSLTYMASLLGLGFGGSYAALRMAFGRPPPPLMRAVPDHPRARRVVA</sequence>
<evidence type="ECO:0000256" key="1">
    <source>
        <dbReference type="SAM" id="MobiDB-lite"/>
    </source>
</evidence>
<keyword evidence="2" id="KW-0812">Transmembrane</keyword>
<feature type="transmembrane region" description="Helical" evidence="2">
    <location>
        <begin position="38"/>
        <end position="58"/>
    </location>
</feature>
<name>K1W479_TRIAC</name>
<dbReference type="Proteomes" id="UP000006757">
    <property type="component" value="Unassembled WGS sequence"/>
</dbReference>
<evidence type="ECO:0000256" key="2">
    <source>
        <dbReference type="SAM" id="Phobius"/>
    </source>
</evidence>
<proteinExistence type="predicted"/>
<accession>K1W479</accession>